<feature type="coiled-coil region" evidence="3">
    <location>
        <begin position="1763"/>
        <end position="1790"/>
    </location>
</feature>
<feature type="compositionally biased region" description="Polar residues" evidence="4">
    <location>
        <begin position="1434"/>
        <end position="1476"/>
    </location>
</feature>
<dbReference type="PANTHER" id="PTHR23159:SF31">
    <property type="entry name" value="CENTROSOME-ASSOCIATED PROTEIN CEP250 ISOFORM X1"/>
    <property type="match status" value="1"/>
</dbReference>
<dbReference type="GO" id="GO:0005737">
    <property type="term" value="C:cytoplasm"/>
    <property type="evidence" value="ECO:0007669"/>
    <property type="project" value="UniProtKB-SubCell"/>
</dbReference>
<protein>
    <recommendedName>
        <fullName evidence="5">Centrosomin N-terminal motif 1 domain-containing protein</fullName>
    </recommendedName>
</protein>
<feature type="compositionally biased region" description="Low complexity" evidence="4">
    <location>
        <begin position="2375"/>
        <end position="2387"/>
    </location>
</feature>
<organism evidence="6 7">
    <name type="scientific">Candidula unifasciata</name>
    <dbReference type="NCBI Taxonomy" id="100452"/>
    <lineage>
        <taxon>Eukaryota</taxon>
        <taxon>Metazoa</taxon>
        <taxon>Spiralia</taxon>
        <taxon>Lophotrochozoa</taxon>
        <taxon>Mollusca</taxon>
        <taxon>Gastropoda</taxon>
        <taxon>Heterobranchia</taxon>
        <taxon>Euthyneura</taxon>
        <taxon>Panpulmonata</taxon>
        <taxon>Eupulmonata</taxon>
        <taxon>Stylommatophora</taxon>
        <taxon>Helicina</taxon>
        <taxon>Helicoidea</taxon>
        <taxon>Geomitridae</taxon>
        <taxon>Candidula</taxon>
    </lineage>
</organism>
<name>A0A8S3ZL99_9EUPU</name>
<gene>
    <name evidence="6" type="ORF">CUNI_LOCUS15845</name>
</gene>
<comment type="subcellular location">
    <subcellularLocation>
        <location evidence="1">Cytoplasm</location>
    </subcellularLocation>
</comment>
<feature type="compositionally biased region" description="Low complexity" evidence="4">
    <location>
        <begin position="821"/>
        <end position="836"/>
    </location>
</feature>
<feature type="coiled-coil region" evidence="3">
    <location>
        <begin position="1595"/>
        <end position="1734"/>
    </location>
</feature>
<feature type="domain" description="Centrosomin N-terminal motif 1" evidence="5">
    <location>
        <begin position="1"/>
        <end position="52"/>
    </location>
</feature>
<dbReference type="SUPFAM" id="SSF57997">
    <property type="entry name" value="Tropomyosin"/>
    <property type="match status" value="1"/>
</dbReference>
<feature type="region of interest" description="Disordered" evidence="4">
    <location>
        <begin position="600"/>
        <end position="651"/>
    </location>
</feature>
<sequence length="2438" mass="273738">MRIYYMEERMQQRYGDGQDVFRTNIELQVDIENLKRELADKQVLVQKAALAMETLTAKHEQEEQLMRNRLRGDCQEEMNQLRHQLELANQKCVTSYKDVEKAEKRLEMLNVHLDDVQMELTDSRRVNEELTVKVKNTESEVQTLSGQLTLADQVKTKCEKENLALIQKVKDLEEQLQDALKGFARKDRDLLDELDDQKAAIAKKDGKIAELEEKLKTKDTKIGDLEAAVKYLENKYKDTEEALGHLEKEAERKDTQLGRYKKSIEGLVKSLQMKDEECKEQKKQLAATREEVSHLQDALKEAELQKAQALDNIASQLVEAQTNCERLLHQLTEANETSENLVKSLGKKEGELAGFQERLSTAIDALTKSEEAVEALQAQLRGERADFDNRLKEQAVHFQISVNNKSEHGGELEGLRQQIVDLQKLIASQNVELLGLTRDRDVVGDLQDRLKEKGAEIELMSTEHKRELFELERELQALRVALTGKDMQIETMEKHTAWLNDHQRETVERMRETLSGLGGVDVQELSHNLLQDIKMLMDLLRQEISSLATLQLPLRDLDQSGHGINTEALSTEILSVQRIYRKLEEGVEKNSRLHQALLNSARGEHRQSDSPDNNSCQDGGYNLGSSQHQAKQASTSASPERRAGVCLSPQQKSAKRGTAAVLSESVSSLESDWGSPPASHSVAVETCPELIDRSLQTGTSFCHTDQWVQTSPMIAVGAAGLSPGDQRLPGAGNEVLSVSIGLSPMCKSRLMFFDSDDDLRRHYVFGHHNDSLTDDAKEEHLGLYAENLEDYQNFQHGVFFDEHHLDSHRYDQGSVLMSSSQQVPSSRTSAASAAAAPILGRSGRDGSVAARSLDRTGNQNPRYSLGNLNPPGYISDLDEPDGSFGTTVSSAKFGHVSPGASDKPSCIVENSDSQMTMTQRNGLLCGSGVSRVSSALLSNRTDDGGSGDGTLSKTDKTLVFSDASLLAPADKSGKDRVDAEGGKNVAEKHEDSNNVQTPEKDGESVDRGMLLWSGKGQSVETAVRDRSRRNSWAEELEKYRVQNSKKVPDQQINHSRNQDSCSLDQAPAGESMSTCDLKNLVKELQADLVVTVTQNQELRKQLEAANSDSHYNYVEFVYLQNRKSRIPRPCGGSSSGHSPHSGYPVNSVAENTQGTESQFGLTLECQNQELHNLPDSHSQLNTVRLDVDRTKSTPNTRAVADDTAGQLSGFHDQVKYLEEKLQASEETVQLLSQKNQEYLSVLGAAGISIQQMNRSNSETCLDAKSAASGGRRTSSSGDLSTWMSTGQQNCQNVKQISLSNSRITCSTTFCPDAVDSIETARSHFPSTYSQSGNDSCYSVPASVVATMSGTQTQSPDSTTRHLEDTLLDPSDSTVRTQNKSSPNFNLPVCFNNLSQKTGPVEVTYTDHTASTDSASALSVSLKINSEASPDLQDDPSSPGRTDQSPPGRTGQSPRSRIGQSSHGYSGQRQAGGQRSPWQGHPKQAIDASVLDCSGFPDVTYSSMLDNTTVNRLLANLDQNMSAIREDSSSVSSLSMEQLQLRVEHLERVSLTLREEIEVYEALHRSQGTQVSPSLGEECAGEGYGQERNGTEEDLLKQHLIEIRKLRQRLERLDVTKDPDQLLIFQSHTQQRIARQETMISHLQQQMVEKEEKWQRDLAEMQHKISREKALLVEKLEVNVADLQKTVKSQVMKIEDQDRQIIDLLTELNMKEEFERKKEDELKKVMSEKSELEVDLLKRDKEFLDIEKKLFRLEMAKENSESECRRLYCEIEERDQENEQMRKQIEEGRESSRCLKETVVKCEKSLQEKVHSLQKLNIEKAASVVRLAEKDGQIKKLEAELGVLRKEVDKMELEIEEKAGLRVEIDRLREELKKKESLEAKYEFQKVGYQSEIERVTEENNQMKAQLEYKNQMRAQLESKIEEAAELRHRIDGLQQELKGKEQLEDHIRSLQEKIRSLEDRIDILNSELDSKTAVEAELRERLNTLCSAQSEVIVLKEKLASAGESVRLVEDAKKKVAEDLREREEKIKKRDKQLHHLLGQYKKLDTAFTKQKYLLSEKLELVQSLKKQMHLYEVTLTCASQEEKDNIMKQLLKELIATQRQVEELLSRLEQNSAAPKITSVFVDGFSMSSSSVTTCTTTTTVGSSHHDLPNLATTTVPTREDTAEKLLDDLNFSDSDLNQELRPYSALTQMSTNHLSPHRSVLSSQSTSPNRSPRPLKYFAGSDCAMPKAGTMPQAMVSSDIRSLFAILKLDSHEKLRKETAECLVVLSGLEARLGSRLKLYKTKTVSESMDYSTLREASMSCQNLRLCLEEAKRLIATAWISELPPIDARGHFYDPVLVEQNEHLKRQLAQLSSHCDVLDHCRKEQPGRSPHTESSSSSNRSWENSLYKQLHKTSKDLEQAKENIDTSVELTSPHRYQSFSHSSPQKPARRRLEDTL</sequence>
<dbReference type="EMBL" id="CAJHNH020003946">
    <property type="protein sequence ID" value="CAG5130287.1"/>
    <property type="molecule type" value="Genomic_DNA"/>
</dbReference>
<evidence type="ECO:0000256" key="2">
    <source>
        <dbReference type="ARBA" id="ARBA00022490"/>
    </source>
</evidence>
<comment type="caution">
    <text evidence="6">The sequence shown here is derived from an EMBL/GenBank/DDBJ whole genome shotgun (WGS) entry which is preliminary data.</text>
</comment>
<reference evidence="6" key="1">
    <citation type="submission" date="2021-04" db="EMBL/GenBank/DDBJ databases">
        <authorList>
            <consortium name="Molecular Ecology Group"/>
        </authorList>
    </citation>
    <scope>NUCLEOTIDE SEQUENCE</scope>
</reference>
<evidence type="ECO:0000259" key="5">
    <source>
        <dbReference type="Pfam" id="PF07989"/>
    </source>
</evidence>
<keyword evidence="3" id="KW-0175">Coiled coil</keyword>
<dbReference type="InterPro" id="IPR012943">
    <property type="entry name" value="Cnn_1N"/>
</dbReference>
<feature type="compositionally biased region" description="Polar residues" evidence="4">
    <location>
        <begin position="1348"/>
        <end position="1357"/>
    </location>
</feature>
<dbReference type="Gene3D" id="1.10.287.1490">
    <property type="match status" value="1"/>
</dbReference>
<feature type="coiled-coil region" evidence="3">
    <location>
        <begin position="1826"/>
        <end position="1974"/>
    </location>
</feature>
<accession>A0A8S3ZL99</accession>
<feature type="region of interest" description="Disordered" evidence="4">
    <location>
        <begin position="2193"/>
        <end position="2215"/>
    </location>
</feature>
<evidence type="ECO:0000313" key="7">
    <source>
        <dbReference type="Proteomes" id="UP000678393"/>
    </source>
</evidence>
<evidence type="ECO:0000256" key="3">
    <source>
        <dbReference type="SAM" id="Coils"/>
    </source>
</evidence>
<evidence type="ECO:0000256" key="4">
    <source>
        <dbReference type="SAM" id="MobiDB-lite"/>
    </source>
</evidence>
<keyword evidence="2" id="KW-0963">Cytoplasm</keyword>
<proteinExistence type="predicted"/>
<dbReference type="OrthoDB" id="10255000at2759"/>
<feature type="compositionally biased region" description="Polar residues" evidence="4">
    <location>
        <begin position="1370"/>
        <end position="1384"/>
    </location>
</feature>
<feature type="region of interest" description="Disordered" evidence="4">
    <location>
        <begin position="1043"/>
        <end position="1067"/>
    </location>
</feature>
<evidence type="ECO:0000256" key="1">
    <source>
        <dbReference type="ARBA" id="ARBA00004496"/>
    </source>
</evidence>
<feature type="coiled-coil region" evidence="3">
    <location>
        <begin position="24"/>
        <end position="386"/>
    </location>
</feature>
<feature type="compositionally biased region" description="Polar residues" evidence="4">
    <location>
        <begin position="2193"/>
        <end position="2212"/>
    </location>
</feature>
<feature type="compositionally biased region" description="Polar residues" evidence="4">
    <location>
        <begin position="610"/>
        <end position="638"/>
    </location>
</feature>
<feature type="compositionally biased region" description="Basic and acidic residues" evidence="4">
    <location>
        <begin position="2395"/>
        <end position="2406"/>
    </location>
</feature>
<dbReference type="PANTHER" id="PTHR23159">
    <property type="entry name" value="CENTROSOMAL PROTEIN 2"/>
    <property type="match status" value="1"/>
</dbReference>
<feature type="region of interest" description="Disordered" evidence="4">
    <location>
        <begin position="2363"/>
        <end position="2438"/>
    </location>
</feature>
<keyword evidence="7" id="KW-1185">Reference proteome</keyword>
<feature type="compositionally biased region" description="Polar residues" evidence="4">
    <location>
        <begin position="2407"/>
        <end position="2427"/>
    </location>
</feature>
<feature type="region of interest" description="Disordered" evidence="4">
    <location>
        <begin position="1348"/>
        <end position="1387"/>
    </location>
</feature>
<evidence type="ECO:0000313" key="6">
    <source>
        <dbReference type="EMBL" id="CAG5130287.1"/>
    </source>
</evidence>
<dbReference type="Pfam" id="PF07989">
    <property type="entry name" value="Cnn_1N"/>
    <property type="match status" value="1"/>
</dbReference>
<feature type="compositionally biased region" description="Basic and acidic residues" evidence="4">
    <location>
        <begin position="971"/>
        <end position="1005"/>
    </location>
</feature>
<dbReference type="GO" id="GO:0005815">
    <property type="term" value="C:microtubule organizing center"/>
    <property type="evidence" value="ECO:0007669"/>
    <property type="project" value="InterPro"/>
</dbReference>
<feature type="region of interest" description="Disordered" evidence="4">
    <location>
        <begin position="1427"/>
        <end position="1482"/>
    </location>
</feature>
<dbReference type="Proteomes" id="UP000678393">
    <property type="component" value="Unassembled WGS sequence"/>
</dbReference>
<feature type="region of interest" description="Disordered" evidence="4">
    <location>
        <begin position="969"/>
        <end position="1005"/>
    </location>
</feature>
<feature type="region of interest" description="Disordered" evidence="4">
    <location>
        <begin position="821"/>
        <end position="905"/>
    </location>
</feature>
<feature type="compositionally biased region" description="Polar residues" evidence="4">
    <location>
        <begin position="1043"/>
        <end position="1063"/>
    </location>
</feature>